<accession>A0A518AMC9</accession>
<protein>
    <submittedName>
        <fullName evidence="2">Uncharacterized protein</fullName>
    </submittedName>
</protein>
<organism evidence="2 3">
    <name type="scientific">Aeoliella mucimassa</name>
    <dbReference type="NCBI Taxonomy" id="2527972"/>
    <lineage>
        <taxon>Bacteria</taxon>
        <taxon>Pseudomonadati</taxon>
        <taxon>Planctomycetota</taxon>
        <taxon>Planctomycetia</taxon>
        <taxon>Pirellulales</taxon>
        <taxon>Lacipirellulaceae</taxon>
        <taxon>Aeoliella</taxon>
    </lineage>
</organism>
<dbReference type="Proteomes" id="UP000315750">
    <property type="component" value="Chromosome"/>
</dbReference>
<reference evidence="2 3" key="1">
    <citation type="submission" date="2019-02" db="EMBL/GenBank/DDBJ databases">
        <title>Deep-cultivation of Planctomycetes and their phenomic and genomic characterization uncovers novel biology.</title>
        <authorList>
            <person name="Wiegand S."/>
            <person name="Jogler M."/>
            <person name="Boedeker C."/>
            <person name="Pinto D."/>
            <person name="Vollmers J."/>
            <person name="Rivas-Marin E."/>
            <person name="Kohn T."/>
            <person name="Peeters S.H."/>
            <person name="Heuer A."/>
            <person name="Rast P."/>
            <person name="Oberbeckmann S."/>
            <person name="Bunk B."/>
            <person name="Jeske O."/>
            <person name="Meyerdierks A."/>
            <person name="Storesund J.E."/>
            <person name="Kallscheuer N."/>
            <person name="Luecker S."/>
            <person name="Lage O.M."/>
            <person name="Pohl T."/>
            <person name="Merkel B.J."/>
            <person name="Hornburger P."/>
            <person name="Mueller R.-W."/>
            <person name="Bruemmer F."/>
            <person name="Labrenz M."/>
            <person name="Spormann A.M."/>
            <person name="Op den Camp H."/>
            <person name="Overmann J."/>
            <person name="Amann R."/>
            <person name="Jetten M.S.M."/>
            <person name="Mascher T."/>
            <person name="Medema M.H."/>
            <person name="Devos D.P."/>
            <person name="Kaster A.-K."/>
            <person name="Ovreas L."/>
            <person name="Rohde M."/>
            <person name="Galperin M.Y."/>
            <person name="Jogler C."/>
        </authorList>
    </citation>
    <scope>NUCLEOTIDE SEQUENCE [LARGE SCALE GENOMIC DNA]</scope>
    <source>
        <strain evidence="2 3">Pan181</strain>
    </source>
</reference>
<feature type="compositionally biased region" description="Basic and acidic residues" evidence="1">
    <location>
        <begin position="56"/>
        <end position="67"/>
    </location>
</feature>
<keyword evidence="3" id="KW-1185">Reference proteome</keyword>
<gene>
    <name evidence="2" type="ORF">Pan181_20790</name>
</gene>
<evidence type="ECO:0000313" key="2">
    <source>
        <dbReference type="EMBL" id="QDU55882.1"/>
    </source>
</evidence>
<dbReference type="RefSeq" id="WP_145246675.1">
    <property type="nucleotide sequence ID" value="NZ_CP036278.1"/>
</dbReference>
<sequence>MKKMLSPTSRPALLPRFHALSALLLLAVLGIGQIGCSSEEPEPITGDQLEEAVEVEQNRANREREEG</sequence>
<dbReference type="KEGG" id="amuc:Pan181_20790"/>
<feature type="region of interest" description="Disordered" evidence="1">
    <location>
        <begin position="39"/>
        <end position="67"/>
    </location>
</feature>
<proteinExistence type="predicted"/>
<evidence type="ECO:0000313" key="3">
    <source>
        <dbReference type="Proteomes" id="UP000315750"/>
    </source>
</evidence>
<dbReference type="AlphaFoldDB" id="A0A518AMC9"/>
<evidence type="ECO:0000256" key="1">
    <source>
        <dbReference type="SAM" id="MobiDB-lite"/>
    </source>
</evidence>
<dbReference type="EMBL" id="CP036278">
    <property type="protein sequence ID" value="QDU55882.1"/>
    <property type="molecule type" value="Genomic_DNA"/>
</dbReference>
<name>A0A518AMC9_9BACT</name>